<evidence type="ECO:0000313" key="1">
    <source>
        <dbReference type="EMBL" id="XCC92475.1"/>
    </source>
</evidence>
<evidence type="ECO:0008006" key="2">
    <source>
        <dbReference type="Google" id="ProtNLM"/>
    </source>
</evidence>
<proteinExistence type="predicted"/>
<organism evidence="1">
    <name type="scientific">Alloyangia sp. H15</name>
    <dbReference type="NCBI Taxonomy" id="3029062"/>
    <lineage>
        <taxon>Bacteria</taxon>
        <taxon>Pseudomonadati</taxon>
        <taxon>Pseudomonadota</taxon>
        <taxon>Alphaproteobacteria</taxon>
        <taxon>Rhodobacterales</taxon>
        <taxon>Roseobacteraceae</taxon>
        <taxon>Alloyangia</taxon>
    </lineage>
</organism>
<accession>A0AAU8AC38</accession>
<dbReference type="RefSeq" id="WP_353471305.1">
    <property type="nucleotide sequence ID" value="NZ_CP123384.1"/>
</dbReference>
<gene>
    <name evidence="1" type="ORF">PVT71_08180</name>
</gene>
<reference evidence="1" key="1">
    <citation type="submission" date="2023-02" db="EMBL/GenBank/DDBJ databases">
        <title>Description and genomic characterization of Salipiger bruguierae sp. nov., isolated from the sediment of mangrove plant Bruguiera sexangula.</title>
        <authorList>
            <person name="Long M."/>
        </authorList>
    </citation>
    <scope>NUCLEOTIDE SEQUENCE</scope>
    <source>
        <strain evidence="1">H15</strain>
    </source>
</reference>
<sequence>MRPRTSPAPEPGAARLAHHLQRAAPPDGTALLLLHGTGDNRADLNLAPARLKRHAA</sequence>
<protein>
    <recommendedName>
        <fullName evidence="2">Alpha/beta hydrolase</fullName>
    </recommendedName>
</protein>
<dbReference type="EMBL" id="CP123384">
    <property type="protein sequence ID" value="XCC92475.1"/>
    <property type="molecule type" value="Genomic_DNA"/>
</dbReference>
<dbReference type="AlphaFoldDB" id="A0AAU8AC38"/>
<name>A0AAU8AC38_9RHOB</name>